<dbReference type="SUPFAM" id="SSF51126">
    <property type="entry name" value="Pectin lyase-like"/>
    <property type="match status" value="1"/>
</dbReference>
<keyword evidence="4" id="KW-0677">Repeat</keyword>
<dbReference type="InterPro" id="IPR011042">
    <property type="entry name" value="6-blade_b-propeller_TolB-like"/>
</dbReference>
<dbReference type="InterPro" id="IPR011050">
    <property type="entry name" value="Pectin_lyase_fold/virulence"/>
</dbReference>
<dbReference type="InterPro" id="IPR001434">
    <property type="entry name" value="OmcB-like_DUF11"/>
</dbReference>
<reference evidence="10 11" key="1">
    <citation type="submission" date="2019-03" db="EMBL/GenBank/DDBJ databases">
        <title>Genomic Encyclopedia of Type Strains, Phase IV (KMG-IV): sequencing the most valuable type-strain genomes for metagenomic binning, comparative biology and taxonomic classification.</title>
        <authorList>
            <person name="Goeker M."/>
        </authorList>
    </citation>
    <scope>NUCLEOTIDE SEQUENCE [LARGE SCALE GENOMIC DNA]</scope>
    <source>
        <strain evidence="10 11">DSM 25488</strain>
    </source>
</reference>
<dbReference type="Gene3D" id="2.60.40.10">
    <property type="entry name" value="Immunoglobulins"/>
    <property type="match status" value="2"/>
</dbReference>
<evidence type="ECO:0000256" key="3">
    <source>
        <dbReference type="ARBA" id="ARBA00022490"/>
    </source>
</evidence>
<evidence type="ECO:0000256" key="6">
    <source>
        <dbReference type="ARBA" id="ARBA00023273"/>
    </source>
</evidence>
<keyword evidence="6" id="KW-0966">Cell projection</keyword>
<feature type="repeat" description="NHL" evidence="7">
    <location>
        <begin position="1020"/>
        <end position="1059"/>
    </location>
</feature>
<dbReference type="Pfam" id="PF22544">
    <property type="entry name" value="HYDIN_VesB_CFA65-like_Ig"/>
    <property type="match status" value="1"/>
</dbReference>
<dbReference type="InterPro" id="IPR059226">
    <property type="entry name" value="Choice_anch_Q_dom"/>
</dbReference>
<protein>
    <submittedName>
        <fullName evidence="10">NHL repeat-containing protein</fullName>
    </submittedName>
</protein>
<dbReference type="PROSITE" id="PS51125">
    <property type="entry name" value="NHL"/>
    <property type="match status" value="1"/>
</dbReference>
<dbReference type="InterPro" id="IPR001258">
    <property type="entry name" value="NHL_repeat"/>
</dbReference>
<dbReference type="Pfam" id="PF17963">
    <property type="entry name" value="Big_9"/>
    <property type="match status" value="1"/>
</dbReference>
<dbReference type="GO" id="GO:0005737">
    <property type="term" value="C:cytoplasm"/>
    <property type="evidence" value="ECO:0007669"/>
    <property type="project" value="UniProtKB-SubCell"/>
</dbReference>
<evidence type="ECO:0000256" key="1">
    <source>
        <dbReference type="ARBA" id="ARBA00004138"/>
    </source>
</evidence>
<sequence>MAYASIDNQVKKETAMPIFNKLFHCVLILFLFTSSLLASPKPLVEPIFDVPNQAKFVDLIGKGAKSGRSDKGETIFKPASLEALLTHKGQFIIGSETGNLSLNEPINALLFHIKTVQSDVVVEMTAYRGEHGLGSHLFAMDDKARSGSIVSSDGVIGLRSREPFDRIALRVAHAPDGESKVALDVAWVEVATKSEQRGGTGNDFATLCQIPLGISHNIAFGASLVPGPQQPIAQGTVYATNLALKWCLTYIEAPDSRTKRVPNGVCEARFEQPHMASKYGNALGVSLGYNSNWGELGSPTVYHHNTEVDVVMLYNQPTPEISPSLDLEYWANTGSLEATDRIYEDCRADGSVRFSQLDGSGPRYECPYAEDRELIFPIGDRVIRWRVNARMSALDLFAPLIPGIPSGAKLQPWKGLLINTIREAILIANDAAFFSGWRIDNYRDAFQFVRVYDEVPPTIDPQPFNASRIEATLIGNNIHVQIEADEPGGVSANNYLRILESMYQVSDACGRDTTFFPSFPEENLRIFWPVSTSEQNQTFEIIWTAKDPGPNLLNERNETITTMTVEVVDIRPPAIVPPPDIIEVGTGQVSELGQPLVFDFVDLDPIITNDANLPLNTGLHQVTWTATDSSGNTDTAIQIVNIKNNNNDPVPIAQTGQNRQDAVTFEPQIIRLEGNDPDNDPLRFYVEQYPENGFFVAPLYPYFVEDFRLQAAPGEAEEENIEEACQNQPNADDDFDLEFPMMAEKFAVDDNGRSYMVDRGLVNCLAGNPSNIYDLEQRIVRFGASGELEVSESTNDDNFSDLIVDEFNNRVISTTTNSPNGLGQSTVTVYDLDLNEIDSYNLRNLKERGPNGSIENCTINLPHNTCEIPNAISAIVDANGLVYVMQKNGRIYAIEESNDPTNPILVVGVVSDDVTNDANTDVDASSLALDADGNLYASRNNRIYKYAASFIDDIGYAQIGSFVGWLGRCDTDLAPGDEAVCDTFNKRSVGYSCTDAVCGVDPIITQDERDFCNYNFTNNGNFGCRPGQFYVAQGIDIDPRGTLYVADVGNLRIQRFTTDGFFAGEAESECDGSCFVLGDFGTPEDVSANADRFYIFDPDTDLLHISLLTPFTDQGADWAELVYQSNNDFACQNSANCIDQFAFSVSDGVRDIQSGQPVRSTTADVEVEVMRNFRPPVATPGIAIMLEEDTPTDIFLDGSDLDTLDSLNFVVSTAPRFGTVQVVDNLATYIPDPDFYTTAEITDSFAFSVGDGVYVSASEEVILTVAEINDAPMVIPPDDATVGVGFVYRLNAEFYDPDPNEQHRLIINWGDGSIENETEIDGGGPEVGQSGTGVGLITGDHIYSAPGTYTVELCLADRVTGDDGSETLTSESLIGCNDFEINAIDGLDIEMSSQATSERALPNQLINVQFSALNKPPSAGPATIATGVVLTVDLPEGLTPGSIFVSGTGCSFVDLQVTCNIGNLNPSFSSGAEITAQVDANASPGTVLTFLANATQDQVDVNPNNEIAQVFNIVPPADIYVDAIEDGLLDKSDVNPGDGICESEDGVCTLRAAIEEANALPGQRVIALGSGVFTQEQGTLFTVAEDLILLGNGAGKTTIDGSDGSTVLSTTSESVTLRIEDLTIARGGIQAWPGDLVIRRSRITGGMSDGFVGGAIIANNLIDIRDTLIDGNRAVSGGAVWAQASSNGVFENVTITGNQGGGLYLGGGNYELNHVTITGNFGDTGGASGISGGALTLANNAIVSITGSVLGGNYQPPGLLSFPLNCAIGGSAALTSNGNNIFGDLTGCNMTTLGSDIEIADNSIKLGPLKFLGDSIPYLEPRPDSPAIDAMSGPSCPATDARGLIRPQDGDGNGIAICDIGAVEYLPPQIQASQANIDFGDIPVNTISMPATITITNTGNQNITIDTITLIGPDVDAFELPTFNNQCIGTTLTIGQQCQFEIEFSPAQEGVFQAAAKISVDSQSPDVIIELAGSSGLIFKDGFEGD</sequence>
<dbReference type="Proteomes" id="UP000295724">
    <property type="component" value="Unassembled WGS sequence"/>
</dbReference>
<keyword evidence="11" id="KW-1185">Reference proteome</keyword>
<evidence type="ECO:0000259" key="8">
    <source>
        <dbReference type="Pfam" id="PF01345"/>
    </source>
</evidence>
<keyword evidence="3" id="KW-0963">Cytoplasm</keyword>
<evidence type="ECO:0000313" key="11">
    <source>
        <dbReference type="Proteomes" id="UP000295724"/>
    </source>
</evidence>
<dbReference type="Pfam" id="PF01436">
    <property type="entry name" value="NHL"/>
    <property type="match status" value="1"/>
</dbReference>
<dbReference type="Gene3D" id="2.120.10.30">
    <property type="entry name" value="TolB, C-terminal domain"/>
    <property type="match status" value="1"/>
</dbReference>
<comment type="caution">
    <text evidence="10">The sequence shown here is derived from an EMBL/GenBank/DDBJ whole genome shotgun (WGS) entry which is preliminary data.</text>
</comment>
<evidence type="ECO:0000256" key="2">
    <source>
        <dbReference type="ARBA" id="ARBA00004496"/>
    </source>
</evidence>
<evidence type="ECO:0000256" key="5">
    <source>
        <dbReference type="ARBA" id="ARBA00023069"/>
    </source>
</evidence>
<proteinExistence type="predicted"/>
<dbReference type="InterPro" id="IPR053879">
    <property type="entry name" value="HYDIN_VesB_CFA65-like_Ig"/>
</dbReference>
<organism evidence="10 11">
    <name type="scientific">Marinicella litoralis</name>
    <dbReference type="NCBI Taxonomy" id="644220"/>
    <lineage>
        <taxon>Bacteria</taxon>
        <taxon>Pseudomonadati</taxon>
        <taxon>Pseudomonadota</taxon>
        <taxon>Gammaproteobacteria</taxon>
        <taxon>Lysobacterales</taxon>
        <taxon>Marinicellaceae</taxon>
        <taxon>Marinicella</taxon>
    </lineage>
</organism>
<dbReference type="Pfam" id="PF01345">
    <property type="entry name" value="DUF11"/>
    <property type="match status" value="1"/>
</dbReference>
<evidence type="ECO:0000313" key="10">
    <source>
        <dbReference type="EMBL" id="TDR17405.1"/>
    </source>
</evidence>
<accession>A0A4R6XDL7</accession>
<comment type="subcellular location">
    <subcellularLocation>
        <location evidence="1">Cell projection</location>
        <location evidence="1">Cilium</location>
    </subcellularLocation>
    <subcellularLocation>
        <location evidence="2">Cytoplasm</location>
    </subcellularLocation>
</comment>
<dbReference type="InterPro" id="IPR013783">
    <property type="entry name" value="Ig-like_fold"/>
</dbReference>
<dbReference type="EMBL" id="SNZB01000006">
    <property type="protein sequence ID" value="TDR17405.1"/>
    <property type="molecule type" value="Genomic_DNA"/>
</dbReference>
<evidence type="ECO:0000256" key="4">
    <source>
        <dbReference type="ARBA" id="ARBA00022737"/>
    </source>
</evidence>
<name>A0A4R6XDL7_9GAMM</name>
<dbReference type="NCBIfam" id="NF012200">
    <property type="entry name" value="choice_anch_D"/>
    <property type="match status" value="1"/>
</dbReference>
<gene>
    <name evidence="10" type="ORF">C8D91_2463</name>
</gene>
<feature type="domain" description="HYDIN/VesB/CFA65-like Ig-like" evidence="9">
    <location>
        <begin position="1868"/>
        <end position="1973"/>
    </location>
</feature>
<feature type="domain" description="DUF11" evidence="8">
    <location>
        <begin position="1388"/>
        <end position="1510"/>
    </location>
</feature>
<dbReference type="SUPFAM" id="SSF63829">
    <property type="entry name" value="Calcium-dependent phosphotriesterase"/>
    <property type="match status" value="1"/>
</dbReference>
<evidence type="ECO:0000256" key="7">
    <source>
        <dbReference type="PROSITE-ProRule" id="PRU00504"/>
    </source>
</evidence>
<dbReference type="NCBIfam" id="NF041518">
    <property type="entry name" value="choice_anch_Q"/>
    <property type="match status" value="1"/>
</dbReference>
<keyword evidence="5" id="KW-0969">Cilium</keyword>
<evidence type="ECO:0000259" key="9">
    <source>
        <dbReference type="Pfam" id="PF22544"/>
    </source>
</evidence>